<keyword evidence="2 3" id="KW-0694">RNA-binding</keyword>
<evidence type="ECO:0000256" key="1">
    <source>
        <dbReference type="ARBA" id="ARBA00022737"/>
    </source>
</evidence>
<dbReference type="GO" id="GO:0003723">
    <property type="term" value="F:RNA binding"/>
    <property type="evidence" value="ECO:0007669"/>
    <property type="project" value="UniProtKB-UniRule"/>
</dbReference>
<dbReference type="SUPFAM" id="SSF54928">
    <property type="entry name" value="RNA-binding domain, RBD"/>
    <property type="match status" value="3"/>
</dbReference>
<evidence type="ECO:0000256" key="3">
    <source>
        <dbReference type="PROSITE-ProRule" id="PRU00176"/>
    </source>
</evidence>
<feature type="region of interest" description="Disordered" evidence="4">
    <location>
        <begin position="1"/>
        <end position="237"/>
    </location>
</feature>
<evidence type="ECO:0000256" key="4">
    <source>
        <dbReference type="SAM" id="MobiDB-lite"/>
    </source>
</evidence>
<feature type="region of interest" description="Disordered" evidence="4">
    <location>
        <begin position="502"/>
        <end position="574"/>
    </location>
</feature>
<feature type="domain" description="RRM" evidence="5">
    <location>
        <begin position="332"/>
        <end position="406"/>
    </location>
</feature>
<dbReference type="PROSITE" id="PS50102">
    <property type="entry name" value="RRM"/>
    <property type="match status" value="3"/>
</dbReference>
<proteinExistence type="predicted"/>
<dbReference type="Gene3D" id="3.30.70.330">
    <property type="match status" value="3"/>
</dbReference>
<dbReference type="InterPro" id="IPR000504">
    <property type="entry name" value="RRM_dom"/>
</dbReference>
<dbReference type="OrthoDB" id="167718at2759"/>
<dbReference type="SMART" id="SM00360">
    <property type="entry name" value="RRM"/>
    <property type="match status" value="3"/>
</dbReference>
<feature type="compositionally biased region" description="Basic and acidic residues" evidence="4">
    <location>
        <begin position="502"/>
        <end position="511"/>
    </location>
</feature>
<sequence length="574" mass="61981">MPPKETKGKKGKKGGQKAVASPQKRKAVQVEDDDDDSDDDSDDEPVTKVAPQKNKKAKAAPPAEESSDDSDSEVPKKAASNSVAKPTKADGDNDEIKTDEEEPQKTAKVQVKQAKKGKAAPAKDSDDDDDDESDSDEEPTKAAPAKDSDDEDDDDDDDDESDSDEEEAPQKTKKAKQSKMEVDEDDDDDDESDDEEDESEDDSDAEETPVTNGKRKKEKQNKKESKKQKTEDSDTITLFVGNLPKEMDADKVKKIFTKKGIEVKAVRRPEKKKFAYIDLENTEDLEKALKLHGKKIGDSELVVEKAKSKIEKEKDNASTPARQSTGGGKDDSTLFVKNLSDDTNEESLKEFFPESVEIRLPRKPDESHRGFAYIVFKDPSEVESALKNKQGSELDGNALYLDHSGSKKTFQSPGGKFGGNSGEAGKSKVLFVKNLSFDTDEHGLKNAFKGSTAARIAKFPDTQKPKGFGFVDFDSAEDAQSAFNAMKGKEIDGRQIFVDFAGERGGGDRRGGGRGGGFRGGRGGGFRGGRGGGGGRGGRGGFGDRGRGRGGGGGFRGNRGGIQGYAGKKKTFDD</sequence>
<feature type="compositionally biased region" description="Acidic residues" evidence="4">
    <location>
        <begin position="148"/>
        <end position="167"/>
    </location>
</feature>
<dbReference type="PANTHER" id="PTHR23236">
    <property type="entry name" value="EUKARYOTIC TRANSLATION INITIATION FACTOR 4B/4H"/>
    <property type="match status" value="1"/>
</dbReference>
<evidence type="ECO:0000259" key="5">
    <source>
        <dbReference type="PROSITE" id="PS50102"/>
    </source>
</evidence>
<evidence type="ECO:0000256" key="2">
    <source>
        <dbReference type="ARBA" id="ARBA00022884"/>
    </source>
</evidence>
<dbReference type="InterPro" id="IPR012677">
    <property type="entry name" value="Nucleotide-bd_a/b_plait_sf"/>
</dbReference>
<dbReference type="InterPro" id="IPR035979">
    <property type="entry name" value="RBD_domain_sf"/>
</dbReference>
<feature type="compositionally biased region" description="Basic and acidic residues" evidence="4">
    <location>
        <begin position="138"/>
        <end position="147"/>
    </location>
</feature>
<feature type="compositionally biased region" description="Gly residues" evidence="4">
    <location>
        <begin position="513"/>
        <end position="541"/>
    </location>
</feature>
<feature type="region of interest" description="Disordered" evidence="4">
    <location>
        <begin position="307"/>
        <end position="343"/>
    </location>
</feature>
<evidence type="ECO:0000313" key="7">
    <source>
        <dbReference type="Proteomes" id="UP000507470"/>
    </source>
</evidence>
<name>A0A6J8AW18_MYTCO</name>
<feature type="compositionally biased region" description="Acidic residues" evidence="4">
    <location>
        <begin position="30"/>
        <end position="44"/>
    </location>
</feature>
<feature type="compositionally biased region" description="Acidic residues" evidence="4">
    <location>
        <begin position="182"/>
        <end position="207"/>
    </location>
</feature>
<dbReference type="EMBL" id="CACVKT020002095">
    <property type="protein sequence ID" value="CAC5375012.1"/>
    <property type="molecule type" value="Genomic_DNA"/>
</dbReference>
<feature type="compositionally biased region" description="Acidic residues" evidence="4">
    <location>
        <begin position="125"/>
        <end position="137"/>
    </location>
</feature>
<dbReference type="Pfam" id="PF00076">
    <property type="entry name" value="RRM_1"/>
    <property type="match status" value="3"/>
</dbReference>
<evidence type="ECO:0000313" key="6">
    <source>
        <dbReference type="EMBL" id="CAC5375012.1"/>
    </source>
</evidence>
<accession>A0A6J8AW18</accession>
<protein>
    <submittedName>
        <fullName evidence="6">NCL</fullName>
    </submittedName>
</protein>
<reference evidence="6 7" key="1">
    <citation type="submission" date="2020-06" db="EMBL/GenBank/DDBJ databases">
        <authorList>
            <person name="Li R."/>
            <person name="Bekaert M."/>
        </authorList>
    </citation>
    <scope>NUCLEOTIDE SEQUENCE [LARGE SCALE GENOMIC DNA]</scope>
    <source>
        <strain evidence="7">wild</strain>
    </source>
</reference>
<feature type="domain" description="RRM" evidence="5">
    <location>
        <begin position="428"/>
        <end position="503"/>
    </location>
</feature>
<feature type="compositionally biased region" description="Gly residues" evidence="4">
    <location>
        <begin position="548"/>
        <end position="564"/>
    </location>
</feature>
<gene>
    <name evidence="6" type="ORF">MCOR_12194</name>
</gene>
<organism evidence="6 7">
    <name type="scientific">Mytilus coruscus</name>
    <name type="common">Sea mussel</name>
    <dbReference type="NCBI Taxonomy" id="42192"/>
    <lineage>
        <taxon>Eukaryota</taxon>
        <taxon>Metazoa</taxon>
        <taxon>Spiralia</taxon>
        <taxon>Lophotrochozoa</taxon>
        <taxon>Mollusca</taxon>
        <taxon>Bivalvia</taxon>
        <taxon>Autobranchia</taxon>
        <taxon>Pteriomorphia</taxon>
        <taxon>Mytilida</taxon>
        <taxon>Mytiloidea</taxon>
        <taxon>Mytilidae</taxon>
        <taxon>Mytilinae</taxon>
        <taxon>Mytilus</taxon>
    </lineage>
</organism>
<keyword evidence="7" id="KW-1185">Reference proteome</keyword>
<dbReference type="AlphaFoldDB" id="A0A6J8AW18"/>
<feature type="domain" description="RRM" evidence="5">
    <location>
        <begin position="236"/>
        <end position="308"/>
    </location>
</feature>
<feature type="compositionally biased region" description="Basic and acidic residues" evidence="4">
    <location>
        <begin position="87"/>
        <end position="96"/>
    </location>
</feature>
<feature type="compositionally biased region" description="Basic and acidic residues" evidence="4">
    <location>
        <begin position="221"/>
        <end position="232"/>
    </location>
</feature>
<dbReference type="PANTHER" id="PTHR23236:SF119">
    <property type="entry name" value="NUCLEAR RNA-BINDING PROTEIN SART-3"/>
    <property type="match status" value="1"/>
</dbReference>
<feature type="compositionally biased region" description="Basic and acidic residues" evidence="4">
    <location>
        <begin position="307"/>
        <end position="316"/>
    </location>
</feature>
<dbReference type="Proteomes" id="UP000507470">
    <property type="component" value="Unassembled WGS sequence"/>
</dbReference>
<keyword evidence="1" id="KW-0677">Repeat</keyword>